<keyword evidence="2" id="KW-1185">Reference proteome</keyword>
<evidence type="ECO:0000313" key="2">
    <source>
        <dbReference type="Proteomes" id="UP000252139"/>
    </source>
</evidence>
<comment type="caution">
    <text evidence="1">The sequence shown here is derived from an EMBL/GenBank/DDBJ whole genome shotgun (WGS) entry which is preliminary data.</text>
</comment>
<organism evidence="1 2">
    <name type="scientific">Rhizopus azygosporus</name>
    <name type="common">Rhizopus microsporus var. azygosporus</name>
    <dbReference type="NCBI Taxonomy" id="86630"/>
    <lineage>
        <taxon>Eukaryota</taxon>
        <taxon>Fungi</taxon>
        <taxon>Fungi incertae sedis</taxon>
        <taxon>Mucoromycota</taxon>
        <taxon>Mucoromycotina</taxon>
        <taxon>Mucoromycetes</taxon>
        <taxon>Mucorales</taxon>
        <taxon>Mucorineae</taxon>
        <taxon>Rhizopodaceae</taxon>
        <taxon>Rhizopus</taxon>
    </lineage>
</organism>
<reference evidence="1 2" key="1">
    <citation type="journal article" date="2018" name="G3 (Bethesda)">
        <title>Phylogenetic and Phylogenomic Definition of Rhizopus Species.</title>
        <authorList>
            <person name="Gryganskyi A.P."/>
            <person name="Golan J."/>
            <person name="Dolatabadi S."/>
            <person name="Mondo S."/>
            <person name="Robb S."/>
            <person name="Idnurm A."/>
            <person name="Muszewska A."/>
            <person name="Steczkiewicz K."/>
            <person name="Masonjones S."/>
            <person name="Liao H.L."/>
            <person name="Gajdeczka M.T."/>
            <person name="Anike F."/>
            <person name="Vuek A."/>
            <person name="Anishchenko I.M."/>
            <person name="Voigt K."/>
            <person name="de Hoog G.S."/>
            <person name="Smith M.E."/>
            <person name="Heitman J."/>
            <person name="Vilgalys R."/>
            <person name="Stajich J.E."/>
        </authorList>
    </citation>
    <scope>NUCLEOTIDE SEQUENCE [LARGE SCALE GENOMIC DNA]</scope>
    <source>
        <strain evidence="1 2">CBS 357.93</strain>
    </source>
</reference>
<gene>
    <name evidence="1" type="ORF">CU097_012223</name>
</gene>
<dbReference type="AlphaFoldDB" id="A0A367JK92"/>
<evidence type="ECO:0000313" key="1">
    <source>
        <dbReference type="EMBL" id="RCH90362.1"/>
    </source>
</evidence>
<dbReference type="EMBL" id="PJQL01001134">
    <property type="protein sequence ID" value="RCH90362.1"/>
    <property type="molecule type" value="Genomic_DNA"/>
</dbReference>
<protein>
    <submittedName>
        <fullName evidence="1">Uncharacterized protein</fullName>
    </submittedName>
</protein>
<proteinExistence type="predicted"/>
<accession>A0A367JK92</accession>
<name>A0A367JK92_RHIAZ</name>
<dbReference type="Proteomes" id="UP000252139">
    <property type="component" value="Unassembled WGS sequence"/>
</dbReference>
<sequence length="196" mass="22484">MKSRKDPATNCENVLLELVSLHWVGRMTVAEGKKKSSEAMLGDNEENEYENWKTVLTFWALIALRSKKYFENQGFGVHVDLDSRSTIDFECRLWGPNQAVFGCSMNHKEGNRTILFVKLCIKVNTNRQNEPKTTMKELTYFGEVISYLRYTFPDGSSRLLALAKLFDVKINKDCIWLYKASSAALRIKVVNADEIV</sequence>